<evidence type="ECO:0000256" key="1">
    <source>
        <dbReference type="ARBA" id="ARBA00000098"/>
    </source>
</evidence>
<evidence type="ECO:0000256" key="5">
    <source>
        <dbReference type="ARBA" id="ARBA00015611"/>
    </source>
</evidence>
<keyword evidence="8" id="KW-0479">Metal-binding</keyword>
<dbReference type="Pfam" id="PF17900">
    <property type="entry name" value="Peptidase_M1_N"/>
    <property type="match status" value="1"/>
</dbReference>
<gene>
    <name evidence="16" type="primary">pepN1</name>
    <name evidence="16" type="ORF">CMASS_01130</name>
</gene>
<keyword evidence="10" id="KW-0862">Zinc</keyword>
<keyword evidence="9 16" id="KW-0378">Hydrolase</keyword>
<dbReference type="InterPro" id="IPR014782">
    <property type="entry name" value="Peptidase_M1_dom"/>
</dbReference>
<dbReference type="EMBL" id="CP063189">
    <property type="protein sequence ID" value="WCZ31689.1"/>
    <property type="molecule type" value="Genomic_DNA"/>
</dbReference>
<dbReference type="InterPro" id="IPR027268">
    <property type="entry name" value="Peptidase_M4/M1_CTD_sf"/>
</dbReference>
<reference evidence="16 17" key="1">
    <citation type="submission" date="2020-10" db="EMBL/GenBank/DDBJ databases">
        <title>Complete genome sequence of Corynebacterium massiliense DSM 45435, type strain of Corynebacterium massiliense.</title>
        <authorList>
            <person name="Busche T."/>
            <person name="Kalinowski J."/>
            <person name="Ruckert C."/>
        </authorList>
    </citation>
    <scope>NUCLEOTIDE SEQUENCE [LARGE SCALE GENOMIC DNA]</scope>
    <source>
        <strain evidence="16 17">DSM 45435</strain>
    </source>
</reference>
<dbReference type="GO" id="GO:0016285">
    <property type="term" value="F:alanyl aminopeptidase activity"/>
    <property type="evidence" value="ECO:0007669"/>
    <property type="project" value="UniProtKB-EC"/>
</dbReference>
<keyword evidence="17" id="KW-1185">Reference proteome</keyword>
<evidence type="ECO:0000256" key="10">
    <source>
        <dbReference type="ARBA" id="ARBA00022833"/>
    </source>
</evidence>
<evidence type="ECO:0000313" key="16">
    <source>
        <dbReference type="EMBL" id="WCZ31689.1"/>
    </source>
</evidence>
<sequence length="461" mass="50692">MVKLSPVALSRFSTGPAHAPRDPYTGIEYNTGFTVEHYDLNLDYRVEPNHLSGQAALTVTADAESAEPSANLTLDMAATLSADRVSVSGAPRVVRFRQSGGKLRIKLAKAPRPGSTFTIRIQYSGNPRPLRTRWGELGWEETFSGSLVASQPNGAPSWFPCDDTPAAKATFRIAVVADDPFTVLANGRLVETKPAGPGNTRWVFETAHPMATYLATVQVGEYERIPLGPTTQAFAPAHLRGAVREDFSHQQEMLDFFSDLFGPYPFTDYTVVITPDELEIPVEAQGLSTFGANHARGQHAFERLIAHELCHQWFGNSVGLTGWRDIWLNEGFACYCEWLWAEHASGGTTTAHRVARSHYDVLQRKPQNITVADPGADDMFDDRVYKRGALTLHAVRRALGDAPFFAAVRSYLADNQHSTVTEDDLVAYFHAAAEQAGIGTHVIDDLLTAWVRQSSLPAFPH</sequence>
<evidence type="ECO:0000256" key="6">
    <source>
        <dbReference type="ARBA" id="ARBA00022438"/>
    </source>
</evidence>
<dbReference type="PANTHER" id="PTHR11533">
    <property type="entry name" value="PROTEASE M1 ZINC METALLOPROTEASE"/>
    <property type="match status" value="1"/>
</dbReference>
<feature type="domain" description="Peptidase M1 membrane alanine aminopeptidase" evidence="14">
    <location>
        <begin position="248"/>
        <end position="434"/>
    </location>
</feature>
<evidence type="ECO:0000256" key="3">
    <source>
        <dbReference type="ARBA" id="ARBA00010136"/>
    </source>
</evidence>
<evidence type="ECO:0000256" key="9">
    <source>
        <dbReference type="ARBA" id="ARBA00022801"/>
    </source>
</evidence>
<dbReference type="Pfam" id="PF01433">
    <property type="entry name" value="Peptidase_M1"/>
    <property type="match status" value="1"/>
</dbReference>
<dbReference type="CDD" id="cd09603">
    <property type="entry name" value="M1_APN_like"/>
    <property type="match status" value="1"/>
</dbReference>
<comment type="cofactor">
    <cofactor evidence="2">
        <name>Zn(2+)</name>
        <dbReference type="ChEBI" id="CHEBI:29105"/>
    </cofactor>
</comment>
<dbReference type="InterPro" id="IPR001930">
    <property type="entry name" value="Peptidase_M1"/>
</dbReference>
<evidence type="ECO:0000256" key="11">
    <source>
        <dbReference type="ARBA" id="ARBA00023049"/>
    </source>
</evidence>
<evidence type="ECO:0000256" key="8">
    <source>
        <dbReference type="ARBA" id="ARBA00022723"/>
    </source>
</evidence>
<evidence type="ECO:0000259" key="14">
    <source>
        <dbReference type="Pfam" id="PF01433"/>
    </source>
</evidence>
<dbReference type="EC" id="3.4.11.2" evidence="4"/>
<keyword evidence="6 16" id="KW-0031">Aminopeptidase</keyword>
<dbReference type="SUPFAM" id="SSF63737">
    <property type="entry name" value="Leukotriene A4 hydrolase N-terminal domain"/>
    <property type="match status" value="1"/>
</dbReference>
<dbReference type="PRINTS" id="PR00756">
    <property type="entry name" value="ALADIPTASE"/>
</dbReference>
<comment type="catalytic activity">
    <reaction evidence="1">
        <text>Release of an N-terminal amino acid, Xaa-|-Yaa- from a peptide, amide or arylamide. Xaa is preferably Ala, but may be most amino acids including Pro (slow action). When a terminal hydrophobic residue is followed by a prolyl residue, the two may be released as an intact Xaa-Pro dipeptide.</text>
        <dbReference type="EC" id="3.4.11.2"/>
    </reaction>
</comment>
<feature type="domain" description="Aminopeptidase N-like N-terminal" evidence="15">
    <location>
        <begin position="36"/>
        <end position="214"/>
    </location>
</feature>
<dbReference type="PANTHER" id="PTHR11533:SF174">
    <property type="entry name" value="PUROMYCIN-SENSITIVE AMINOPEPTIDASE-RELATED"/>
    <property type="match status" value="1"/>
</dbReference>
<keyword evidence="11" id="KW-0482">Metalloprotease</keyword>
<evidence type="ECO:0000313" key="17">
    <source>
        <dbReference type="Proteomes" id="UP001220064"/>
    </source>
</evidence>
<comment type="similarity">
    <text evidence="3">Belongs to the peptidase M1 family.</text>
</comment>
<dbReference type="Gene3D" id="2.60.40.1730">
    <property type="entry name" value="tricorn interacting facor f3 domain"/>
    <property type="match status" value="1"/>
</dbReference>
<evidence type="ECO:0000256" key="7">
    <source>
        <dbReference type="ARBA" id="ARBA00022670"/>
    </source>
</evidence>
<evidence type="ECO:0000256" key="4">
    <source>
        <dbReference type="ARBA" id="ARBA00012564"/>
    </source>
</evidence>
<keyword evidence="7" id="KW-0645">Protease</keyword>
<dbReference type="InterPro" id="IPR042097">
    <property type="entry name" value="Aminopeptidase_N-like_N_sf"/>
</dbReference>
<evidence type="ECO:0000259" key="15">
    <source>
        <dbReference type="Pfam" id="PF17900"/>
    </source>
</evidence>
<evidence type="ECO:0000256" key="12">
    <source>
        <dbReference type="ARBA" id="ARBA00029811"/>
    </source>
</evidence>
<evidence type="ECO:0000256" key="13">
    <source>
        <dbReference type="ARBA" id="ARBA00031533"/>
    </source>
</evidence>
<proteinExistence type="inferred from homology"/>
<evidence type="ECO:0000256" key="2">
    <source>
        <dbReference type="ARBA" id="ARBA00001947"/>
    </source>
</evidence>
<dbReference type="SUPFAM" id="SSF55486">
    <property type="entry name" value="Metalloproteases ('zincins'), catalytic domain"/>
    <property type="match status" value="1"/>
</dbReference>
<dbReference type="Proteomes" id="UP001220064">
    <property type="component" value="Chromosome"/>
</dbReference>
<accession>A0ABY7U582</accession>
<dbReference type="InterPro" id="IPR045357">
    <property type="entry name" value="Aminopeptidase_N-like_N"/>
</dbReference>
<name>A0ABY7U582_9CORY</name>
<protein>
    <recommendedName>
        <fullName evidence="5">Aminopeptidase N</fullName>
        <ecNumber evidence="4">3.4.11.2</ecNumber>
    </recommendedName>
    <alternativeName>
        <fullName evidence="12">Alanine aminopeptidase</fullName>
    </alternativeName>
    <alternativeName>
        <fullName evidence="13">Lysyl aminopeptidase</fullName>
    </alternativeName>
</protein>
<organism evidence="16 17">
    <name type="scientific">Corynebacterium massiliense DSM 45435</name>
    <dbReference type="NCBI Taxonomy" id="1121364"/>
    <lineage>
        <taxon>Bacteria</taxon>
        <taxon>Bacillati</taxon>
        <taxon>Actinomycetota</taxon>
        <taxon>Actinomycetes</taxon>
        <taxon>Mycobacteriales</taxon>
        <taxon>Corynebacteriaceae</taxon>
        <taxon>Corynebacterium</taxon>
    </lineage>
</organism>
<dbReference type="InterPro" id="IPR050344">
    <property type="entry name" value="Peptidase_M1_aminopeptidases"/>
</dbReference>
<dbReference type="Gene3D" id="1.10.390.10">
    <property type="entry name" value="Neutral Protease Domain 2"/>
    <property type="match status" value="1"/>
</dbReference>